<dbReference type="Pfam" id="PF23232">
    <property type="entry name" value="AAA_lid_13"/>
    <property type="match status" value="1"/>
</dbReference>
<dbReference type="SUPFAM" id="SSF52540">
    <property type="entry name" value="P-loop containing nucleoside triphosphate hydrolases"/>
    <property type="match status" value="1"/>
</dbReference>
<feature type="domain" description="AAA+ ATPase" evidence="2">
    <location>
        <begin position="624"/>
        <end position="751"/>
    </location>
</feature>
<evidence type="ECO:0000313" key="4">
    <source>
        <dbReference type="Proteomes" id="UP001140453"/>
    </source>
</evidence>
<dbReference type="InterPro" id="IPR027417">
    <property type="entry name" value="P-loop_NTPase"/>
</dbReference>
<evidence type="ECO:0000259" key="2">
    <source>
        <dbReference type="SMART" id="SM00382"/>
    </source>
</evidence>
<dbReference type="Pfam" id="PF00004">
    <property type="entry name" value="AAA"/>
    <property type="match status" value="1"/>
</dbReference>
<reference evidence="3" key="1">
    <citation type="submission" date="2022-10" db="EMBL/GenBank/DDBJ databases">
        <title>Tapping the CABI collections for fungal endophytes: first genome assemblies for Collariella, Neodidymelliopsis, Ascochyta clinopodiicola, Didymella pomorum, Didymosphaeria variabile, Neocosmospora piperis and Neocucurbitaria cava.</title>
        <authorList>
            <person name="Hill R."/>
        </authorList>
    </citation>
    <scope>NUCLEOTIDE SEQUENCE</scope>
    <source>
        <strain evidence="3">IMI 355082</strain>
    </source>
</reference>
<dbReference type="InterPro" id="IPR003959">
    <property type="entry name" value="ATPase_AAA_core"/>
</dbReference>
<dbReference type="EMBL" id="JAPEVB010000005">
    <property type="protein sequence ID" value="KAJ4387636.1"/>
    <property type="molecule type" value="Genomic_DNA"/>
</dbReference>
<evidence type="ECO:0000256" key="1">
    <source>
        <dbReference type="SAM" id="MobiDB-lite"/>
    </source>
</evidence>
<dbReference type="SMART" id="SM00382">
    <property type="entry name" value="AAA"/>
    <property type="match status" value="1"/>
</dbReference>
<dbReference type="GO" id="GO:0005524">
    <property type="term" value="F:ATP binding"/>
    <property type="evidence" value="ECO:0007669"/>
    <property type="project" value="InterPro"/>
</dbReference>
<dbReference type="InterPro" id="IPR054289">
    <property type="entry name" value="DUF7025"/>
</dbReference>
<sequence>MVQHFIDFVRVLDDRMTRLENGSSSRLTEDPDDHSSTNQLVTAGTDSPRDVSETKFAPLSRRLTETDTKATELLRELCPTDESSENHILRVGCHNLSSAVNSNSIAISDPDPEQVEMIFISIKSRAISRFLEAQTTFKFDSDGLIHVTRPFKILIQNAVAIKEQLAKLESKYGTKVVEETTNPGDGSEAKSVSGLMNESDTRVGPALPPQELQGAIEHFRTLVEFMDKYMSSSIQTYNDLRAGKQFKVSFENLWMLFGTNETVYSPKQRGSKTWVWSNIDDCQMSNPVGDLPQAYKIAATFGGAPLMKKSDSGMWETVFPRTSPFVDNRRNSALQFELADSASVDLGVKESYSSFNILCYRLDFDGQEFGTVPGTFIIKPFEGQLDIVSLEVYPLRMRKTSGEPAEDLTERGRAFIQMLHFAHKHYEGLTLGHKRDEINTPVCIDLKLAYQQQPELQPTFTSLSDCKFVTHPRQIMELPNRHQNCEGHKPSWACFSDHFVSYQQKMRSSVKQSVRVAFEDIELNDFREETSRNRLIQTMEEHDLICLLPCAIPAYALLLRKWVKLDIRIIKDIKPGRSWDELVLPDGHRDLVQAMVKHHAVGPQDNTNRPESRFYSDLVEGKGRGCIILLHGAPGVGKTSTAECVAAYTNRPLFPITCGDIGYQPEQVERRLEDLFTLANRWGCVLLLDEADVFLAKRKNDDLKRNALVSVFLRILEYYAGILFLTTNRIGVIDDAFRSRLHLTLFYPNLDADQTKRIWKMNISRVQRHSEERVANGATAIEIDRKGIKLFAKRTFEILNWNGRQIKNAFQSALALAEMEAQNNATDSPKLNAKKFRLIAHASEQFEHYMMETHHGKTEDQLAHREHLRFAPKKPYKGRIDELSSDEDSSESERVSTGKHTKKSKSVSKSKKSSTSKDKSSSEDEEKETVKKSKKKGKKVLQMSDSSEGEEETTRKSAKKSKKHETSDSSEEES</sequence>
<proteinExistence type="predicted"/>
<dbReference type="PANTHER" id="PTHR46411:SF2">
    <property type="entry name" value="AAA+ ATPASE DOMAIN-CONTAINING PROTEIN"/>
    <property type="match status" value="1"/>
</dbReference>
<feature type="compositionally biased region" description="Basic residues" evidence="1">
    <location>
        <begin position="897"/>
        <end position="914"/>
    </location>
</feature>
<dbReference type="InterPro" id="IPR003593">
    <property type="entry name" value="AAA+_ATPase"/>
</dbReference>
<gene>
    <name evidence="3" type="ORF">N0V93_008233</name>
</gene>
<protein>
    <recommendedName>
        <fullName evidence="2">AAA+ ATPase domain-containing protein</fullName>
    </recommendedName>
</protein>
<accession>A0A9W8YMT6</accession>
<feature type="region of interest" description="Disordered" evidence="1">
    <location>
        <begin position="869"/>
        <end position="974"/>
    </location>
</feature>
<dbReference type="Gene3D" id="3.40.50.300">
    <property type="entry name" value="P-loop containing nucleotide triphosphate hydrolases"/>
    <property type="match status" value="1"/>
</dbReference>
<keyword evidence="4" id="KW-1185">Reference proteome</keyword>
<evidence type="ECO:0000313" key="3">
    <source>
        <dbReference type="EMBL" id="KAJ4387636.1"/>
    </source>
</evidence>
<dbReference type="Pfam" id="PF22942">
    <property type="entry name" value="DUF7025"/>
    <property type="match status" value="1"/>
</dbReference>
<feature type="region of interest" description="Disordered" evidence="1">
    <location>
        <begin position="22"/>
        <end position="52"/>
    </location>
</feature>
<dbReference type="Proteomes" id="UP001140453">
    <property type="component" value="Unassembled WGS sequence"/>
</dbReference>
<dbReference type="CDD" id="cd19481">
    <property type="entry name" value="RecA-like_protease"/>
    <property type="match status" value="1"/>
</dbReference>
<name>A0A9W8YMT6_9PEZI</name>
<dbReference type="AlphaFoldDB" id="A0A9W8YMT6"/>
<dbReference type="PANTHER" id="PTHR46411">
    <property type="entry name" value="FAMILY ATPASE, PUTATIVE-RELATED"/>
    <property type="match status" value="1"/>
</dbReference>
<comment type="caution">
    <text evidence="3">The sequence shown here is derived from an EMBL/GenBank/DDBJ whole genome shotgun (WGS) entry which is preliminary data.</text>
</comment>
<feature type="compositionally biased region" description="Polar residues" evidence="1">
    <location>
        <begin position="36"/>
        <end position="45"/>
    </location>
</feature>
<dbReference type="OrthoDB" id="10042665at2759"/>
<organism evidence="3 4">
    <name type="scientific">Gnomoniopsis smithogilvyi</name>
    <dbReference type="NCBI Taxonomy" id="1191159"/>
    <lineage>
        <taxon>Eukaryota</taxon>
        <taxon>Fungi</taxon>
        <taxon>Dikarya</taxon>
        <taxon>Ascomycota</taxon>
        <taxon>Pezizomycotina</taxon>
        <taxon>Sordariomycetes</taxon>
        <taxon>Sordariomycetidae</taxon>
        <taxon>Diaporthales</taxon>
        <taxon>Gnomoniaceae</taxon>
        <taxon>Gnomoniopsis</taxon>
    </lineage>
</organism>
<dbReference type="InterPro" id="IPR056599">
    <property type="entry name" value="AAA_lid_fung"/>
</dbReference>
<dbReference type="GO" id="GO:0016887">
    <property type="term" value="F:ATP hydrolysis activity"/>
    <property type="evidence" value="ECO:0007669"/>
    <property type="project" value="InterPro"/>
</dbReference>